<comment type="similarity">
    <text evidence="1">Belongs to the bacterial solute-binding protein 5 family.</text>
</comment>
<reference evidence="6 7" key="1">
    <citation type="journal article" date="2019" name="Int. J. Syst. Evol. Microbiol.">
        <title>The Global Catalogue of Microorganisms (GCM) 10K type strain sequencing project: providing services to taxonomists for standard genome sequencing and annotation.</title>
        <authorList>
            <consortium name="The Broad Institute Genomics Platform"/>
            <consortium name="The Broad Institute Genome Sequencing Center for Infectious Disease"/>
            <person name="Wu L."/>
            <person name="Ma J."/>
        </authorList>
    </citation>
    <scope>NUCLEOTIDE SEQUENCE [LARGE SCALE GENOMIC DNA]</scope>
    <source>
        <strain evidence="6 7">DSM 29988</strain>
    </source>
</reference>
<keyword evidence="3" id="KW-0732">Signal</keyword>
<dbReference type="InterPro" id="IPR000914">
    <property type="entry name" value="SBP_5_dom"/>
</dbReference>
<dbReference type="PANTHER" id="PTHR30290:SF9">
    <property type="entry name" value="OLIGOPEPTIDE-BINDING PROTEIN APPA"/>
    <property type="match status" value="1"/>
</dbReference>
<proteinExistence type="inferred from homology"/>
<dbReference type="EMBL" id="JBHTAA010000005">
    <property type="protein sequence ID" value="MFC7205036.1"/>
    <property type="molecule type" value="Genomic_DNA"/>
</dbReference>
<evidence type="ECO:0000256" key="2">
    <source>
        <dbReference type="ARBA" id="ARBA00022448"/>
    </source>
</evidence>
<feature type="domain" description="Solute-binding protein family 5" evidence="5">
    <location>
        <begin position="111"/>
        <end position="511"/>
    </location>
</feature>
<dbReference type="SUPFAM" id="SSF53850">
    <property type="entry name" value="Periplasmic binding protein-like II"/>
    <property type="match status" value="1"/>
</dbReference>
<feature type="region of interest" description="Disordered" evidence="4">
    <location>
        <begin position="26"/>
        <end position="67"/>
    </location>
</feature>
<keyword evidence="7" id="KW-1185">Reference proteome</keyword>
<evidence type="ECO:0000256" key="3">
    <source>
        <dbReference type="ARBA" id="ARBA00022729"/>
    </source>
</evidence>
<evidence type="ECO:0000259" key="5">
    <source>
        <dbReference type="Pfam" id="PF00496"/>
    </source>
</evidence>
<dbReference type="CDD" id="cd00995">
    <property type="entry name" value="PBP2_NikA_DppA_OppA_like"/>
    <property type="match status" value="1"/>
</dbReference>
<dbReference type="PIRSF" id="PIRSF002741">
    <property type="entry name" value="MppA"/>
    <property type="match status" value="1"/>
</dbReference>
<dbReference type="PROSITE" id="PS51257">
    <property type="entry name" value="PROKAR_LIPOPROTEIN"/>
    <property type="match status" value="1"/>
</dbReference>
<dbReference type="GO" id="GO:0042597">
    <property type="term" value="C:periplasmic space"/>
    <property type="evidence" value="ECO:0007669"/>
    <property type="project" value="UniProtKB-ARBA"/>
</dbReference>
<dbReference type="Pfam" id="PF00496">
    <property type="entry name" value="SBP_bac_5"/>
    <property type="match status" value="1"/>
</dbReference>
<name>A0ABD5ZIC6_9EURY</name>
<dbReference type="Gene3D" id="3.40.190.10">
    <property type="entry name" value="Periplasmic binding protein-like II"/>
    <property type="match status" value="1"/>
</dbReference>
<dbReference type="InterPro" id="IPR006311">
    <property type="entry name" value="TAT_signal"/>
</dbReference>
<dbReference type="InterPro" id="IPR030678">
    <property type="entry name" value="Peptide/Ni-bd"/>
</dbReference>
<sequence length="615" mass="67954">MPDTNKLSRRRFLKATGGVATAAALAGCTGGDGEEETTTEDGGAQETTTEMEEETTEEQSGNELSGSVFQRISTGTITTLDPVAATDTASGIVIQQVFDCLMSYPDGLPTVENELAADYTVSDDFTTYTFQLEDATYHNGDAVTASDFVYSWERLAASENSRRAYFILDSVGIAHETDGDGNYVPGSLGLEAASDTELVVTLAEPFHSVLEMFAYTSFAAVPEGIVGDVEGYDGEVEYTEFSSNNPIGSGPFEFNYWEQGTSAAVTKYDDYYGDVAQVDNVRWQIIEDDTAAYNYAMNENADYFGLPTAQYDPSKVQVENTDEFGREIGKYGPIRNGKTVNYVGVPTLSIFYVGFNMSKVPKPVRQAFAHVMNQDQMVSEVFKGRGSPAYIFTPPTIYPGGAQAAQDKIDADYPYGAGETNIQAAREVMEEAGYGPDNRYEVQWTQYDSTTWEEMATILRDQLASAHVDMQIEKADFSTLLERGRNGQLEAYTLGWIADWPAPDNFLQLLNPPQTEVPSNDPISYLNWLPETGDAYQQATDAYSRVQNNPAPTEEAAEVRNEAYVEIETANWEDVAMLPIYNRKDETFWYDTVEIEPFGGMGPSRQKLNKVQLNR</sequence>
<evidence type="ECO:0000313" key="7">
    <source>
        <dbReference type="Proteomes" id="UP001596481"/>
    </source>
</evidence>
<comment type="caution">
    <text evidence="6">The sequence shown here is derived from an EMBL/GenBank/DDBJ whole genome shotgun (WGS) entry which is preliminary data.</text>
</comment>
<evidence type="ECO:0000256" key="4">
    <source>
        <dbReference type="SAM" id="MobiDB-lite"/>
    </source>
</evidence>
<dbReference type="RefSeq" id="WP_390225250.1">
    <property type="nucleotide sequence ID" value="NZ_JBHTAA010000005.1"/>
</dbReference>
<dbReference type="Proteomes" id="UP001596481">
    <property type="component" value="Unassembled WGS sequence"/>
</dbReference>
<evidence type="ECO:0000256" key="1">
    <source>
        <dbReference type="ARBA" id="ARBA00005695"/>
    </source>
</evidence>
<dbReference type="Gene3D" id="3.10.105.10">
    <property type="entry name" value="Dipeptide-binding Protein, Domain 3"/>
    <property type="match status" value="1"/>
</dbReference>
<gene>
    <name evidence="6" type="ORF">ACFQJC_16075</name>
</gene>
<organism evidence="6 7">
    <name type="scientific">Haloferax namakaokahaiae</name>
    <dbReference type="NCBI Taxonomy" id="1748331"/>
    <lineage>
        <taxon>Archaea</taxon>
        <taxon>Methanobacteriati</taxon>
        <taxon>Methanobacteriota</taxon>
        <taxon>Stenosarchaea group</taxon>
        <taxon>Halobacteria</taxon>
        <taxon>Halobacteriales</taxon>
        <taxon>Haloferacaceae</taxon>
        <taxon>Haloferax</taxon>
    </lineage>
</organism>
<dbReference type="AlphaFoldDB" id="A0ABD5ZIC6"/>
<dbReference type="InterPro" id="IPR039424">
    <property type="entry name" value="SBP_5"/>
</dbReference>
<dbReference type="PANTHER" id="PTHR30290">
    <property type="entry name" value="PERIPLASMIC BINDING COMPONENT OF ABC TRANSPORTER"/>
    <property type="match status" value="1"/>
</dbReference>
<protein>
    <submittedName>
        <fullName evidence="6">ABC transporter substrate-binding protein</fullName>
    </submittedName>
</protein>
<evidence type="ECO:0000313" key="6">
    <source>
        <dbReference type="EMBL" id="MFC7205036.1"/>
    </source>
</evidence>
<accession>A0ABD5ZIC6</accession>
<dbReference type="PROSITE" id="PS51318">
    <property type="entry name" value="TAT"/>
    <property type="match status" value="1"/>
</dbReference>
<keyword evidence="2" id="KW-0813">Transport</keyword>